<keyword evidence="3 7" id="KW-0812">Transmembrane</keyword>
<dbReference type="GO" id="GO:0005886">
    <property type="term" value="C:plasma membrane"/>
    <property type="evidence" value="ECO:0007669"/>
    <property type="project" value="TreeGrafter"/>
</dbReference>
<feature type="region of interest" description="Disordered" evidence="6">
    <location>
        <begin position="78"/>
        <end position="118"/>
    </location>
</feature>
<dbReference type="RefSeq" id="WP_113859520.1">
    <property type="nucleotide sequence ID" value="NZ_PDCG01000001.1"/>
</dbReference>
<feature type="domain" description="Cell division protein FtsQ/DivIB C-terminal" evidence="8">
    <location>
        <begin position="276"/>
        <end position="392"/>
    </location>
</feature>
<dbReference type="Pfam" id="PF08478">
    <property type="entry name" value="POTRA_1"/>
    <property type="match status" value="1"/>
</dbReference>
<dbReference type="Gene3D" id="3.10.20.310">
    <property type="entry name" value="membrane protein fhac"/>
    <property type="match status" value="1"/>
</dbReference>
<dbReference type="PANTHER" id="PTHR37820:SF1">
    <property type="entry name" value="CELL DIVISION PROTEIN FTSQ"/>
    <property type="match status" value="1"/>
</dbReference>
<dbReference type="InterPro" id="IPR050487">
    <property type="entry name" value="FtsQ_DivIB"/>
</dbReference>
<gene>
    <name evidence="10" type="ORF">CRD60_01435</name>
</gene>
<feature type="transmembrane region" description="Helical" evidence="7">
    <location>
        <begin position="171"/>
        <end position="193"/>
    </location>
</feature>
<keyword evidence="2 10" id="KW-0132">Cell division</keyword>
<evidence type="ECO:0000256" key="1">
    <source>
        <dbReference type="ARBA" id="ARBA00022475"/>
    </source>
</evidence>
<dbReference type="EMBL" id="PDCG01000001">
    <property type="protein sequence ID" value="RBP98547.1"/>
    <property type="molecule type" value="Genomic_DNA"/>
</dbReference>
<keyword evidence="1" id="KW-1003">Cell membrane</keyword>
<sequence length="402" mass="42621">MAGRITRSSRGAGQEGNDSRKDGQPSGRRIVGGQAAGRQRTAARKIDAVVGEKPKDSTGAGAGKSSLKNLLCRHRSTKAQGCKTGCSASRQSGKRQDRPAQAAASGPQRQGRVVAASSSGDFVDARQLRSEDLIGRTLEETAGPLGVTARPKVVDFNARRREKQKVNVRAVAVKVLVGLVAAALLSGLVWLLFFSTVFRLESSAISVSGDNGWVSKERILSIADQQAGKSLFLVSSQDVSKELVEIPGVTKAQIDKKFPRSLSVTVQSQKPAAMLKTEDGSMTAVDIKGRTLNSVGAGSPEGIPVIEVPKLKPALDSRAVKEAVKIIGSLPETMRQRISKVTAETQDSITTELDSGSLTVIWGDSSDLKLKQAVTDKIINDPSKIGDKQQVDVSAPLRPIIK</sequence>
<comment type="caution">
    <text evidence="10">The sequence shown here is derived from an EMBL/GenBank/DDBJ whole genome shotgun (WGS) entry which is preliminary data.</text>
</comment>
<feature type="compositionally biased region" description="Polar residues" evidence="6">
    <location>
        <begin position="1"/>
        <end position="11"/>
    </location>
</feature>
<evidence type="ECO:0000313" key="10">
    <source>
        <dbReference type="EMBL" id="RBP98547.1"/>
    </source>
</evidence>
<dbReference type="Pfam" id="PF03799">
    <property type="entry name" value="FtsQ_DivIB_C"/>
    <property type="match status" value="1"/>
</dbReference>
<dbReference type="GO" id="GO:0051301">
    <property type="term" value="P:cell division"/>
    <property type="evidence" value="ECO:0007669"/>
    <property type="project" value="UniProtKB-KW"/>
</dbReference>
<protein>
    <submittedName>
        <fullName evidence="10">Cell division protein FtsQ</fullName>
    </submittedName>
</protein>
<dbReference type="InterPro" id="IPR005548">
    <property type="entry name" value="Cell_div_FtsQ/DivIB_C"/>
</dbReference>
<evidence type="ECO:0000256" key="7">
    <source>
        <dbReference type="SAM" id="Phobius"/>
    </source>
</evidence>
<evidence type="ECO:0000256" key="4">
    <source>
        <dbReference type="ARBA" id="ARBA00022989"/>
    </source>
</evidence>
<organism evidence="10 11">
    <name type="scientific">Bifidobacterium aemilianum</name>
    <dbReference type="NCBI Taxonomy" id="2493120"/>
    <lineage>
        <taxon>Bacteria</taxon>
        <taxon>Bacillati</taxon>
        <taxon>Actinomycetota</taxon>
        <taxon>Actinomycetes</taxon>
        <taxon>Bifidobacteriales</taxon>
        <taxon>Bifidobacteriaceae</taxon>
        <taxon>Bifidobacterium</taxon>
    </lineage>
</organism>
<keyword evidence="7" id="KW-0472">Membrane</keyword>
<dbReference type="OrthoDB" id="3238713at2"/>
<evidence type="ECO:0000259" key="9">
    <source>
        <dbReference type="Pfam" id="PF08478"/>
    </source>
</evidence>
<keyword evidence="11" id="KW-1185">Reference proteome</keyword>
<dbReference type="PANTHER" id="PTHR37820">
    <property type="entry name" value="CELL DIVISION PROTEIN DIVIB"/>
    <property type="match status" value="1"/>
</dbReference>
<dbReference type="InterPro" id="IPR013685">
    <property type="entry name" value="POTRA_FtsQ_type"/>
</dbReference>
<feature type="region of interest" description="Disordered" evidence="6">
    <location>
        <begin position="1"/>
        <end position="65"/>
    </location>
</feature>
<evidence type="ECO:0000256" key="6">
    <source>
        <dbReference type="SAM" id="MobiDB-lite"/>
    </source>
</evidence>
<name>A0A366KB04_9BIFI</name>
<proteinExistence type="predicted"/>
<reference evidence="10 11" key="1">
    <citation type="submission" date="2017-10" db="EMBL/GenBank/DDBJ databases">
        <title>Bifidobacterium xylocopum sp. nov. and Bifidobacterium aemilianum sp. nov., from the carpenter bee (Xylocopa violacea) digestive tract.</title>
        <authorList>
            <person name="Alberoni D."/>
            <person name="Baffoni L."/>
            <person name="Di Gioia D."/>
            <person name="Gaggia F."/>
            <person name="Biavati B."/>
        </authorList>
    </citation>
    <scope>NUCLEOTIDE SEQUENCE [LARGE SCALE GENOMIC DNA]</scope>
    <source>
        <strain evidence="10 11">XV10</strain>
    </source>
</reference>
<dbReference type="Proteomes" id="UP000252530">
    <property type="component" value="Unassembled WGS sequence"/>
</dbReference>
<dbReference type="AlphaFoldDB" id="A0A366KB04"/>
<evidence type="ECO:0000256" key="3">
    <source>
        <dbReference type="ARBA" id="ARBA00022692"/>
    </source>
</evidence>
<keyword evidence="5" id="KW-0131">Cell cycle</keyword>
<feature type="compositionally biased region" description="Basic and acidic residues" evidence="6">
    <location>
        <begin position="44"/>
        <end position="56"/>
    </location>
</feature>
<evidence type="ECO:0000313" key="11">
    <source>
        <dbReference type="Proteomes" id="UP000252530"/>
    </source>
</evidence>
<evidence type="ECO:0000256" key="2">
    <source>
        <dbReference type="ARBA" id="ARBA00022618"/>
    </source>
</evidence>
<keyword evidence="4 7" id="KW-1133">Transmembrane helix</keyword>
<evidence type="ECO:0000259" key="8">
    <source>
        <dbReference type="Pfam" id="PF03799"/>
    </source>
</evidence>
<accession>A0A366KB04</accession>
<feature type="domain" description="POTRA" evidence="9">
    <location>
        <begin position="203"/>
        <end position="267"/>
    </location>
</feature>
<evidence type="ECO:0000256" key="5">
    <source>
        <dbReference type="ARBA" id="ARBA00023306"/>
    </source>
</evidence>